<name>A0ABQ0XKQ7_9STAP</name>
<dbReference type="GeneID" id="69905823"/>
<keyword evidence="2" id="KW-1185">Reference proteome</keyword>
<evidence type="ECO:0008006" key="3">
    <source>
        <dbReference type="Google" id="ProtNLM"/>
    </source>
</evidence>
<accession>A0ABQ0XKQ7</accession>
<evidence type="ECO:0000313" key="2">
    <source>
        <dbReference type="Proteomes" id="UP000321040"/>
    </source>
</evidence>
<organism evidence="1 2">
    <name type="scientific">Staphylococcus kloosii</name>
    <dbReference type="NCBI Taxonomy" id="29384"/>
    <lineage>
        <taxon>Bacteria</taxon>
        <taxon>Bacillati</taxon>
        <taxon>Bacillota</taxon>
        <taxon>Bacilli</taxon>
        <taxon>Bacillales</taxon>
        <taxon>Staphylococcaceae</taxon>
        <taxon>Staphylococcus</taxon>
    </lineage>
</organism>
<dbReference type="RefSeq" id="WP_103295830.1">
    <property type="nucleotide sequence ID" value="NZ_BKAQ01000004.1"/>
</dbReference>
<gene>
    <name evidence="1" type="ORF">SKL01_06110</name>
</gene>
<proteinExistence type="predicted"/>
<dbReference type="Proteomes" id="UP000321040">
    <property type="component" value="Unassembled WGS sequence"/>
</dbReference>
<comment type="caution">
    <text evidence="1">The sequence shown here is derived from an EMBL/GenBank/DDBJ whole genome shotgun (WGS) entry which is preliminary data.</text>
</comment>
<dbReference type="EMBL" id="BKAQ01000004">
    <property type="protein sequence ID" value="GEP81433.1"/>
    <property type="molecule type" value="Genomic_DNA"/>
</dbReference>
<reference evidence="1 2" key="1">
    <citation type="submission" date="2019-07" db="EMBL/GenBank/DDBJ databases">
        <title>Whole genome shotgun sequence of Staphylococcus kloosii NBRC 109624.</title>
        <authorList>
            <person name="Hosoyama A."/>
            <person name="Uohara A."/>
            <person name="Ohji S."/>
            <person name="Ichikawa N."/>
        </authorList>
    </citation>
    <scope>NUCLEOTIDE SEQUENCE [LARGE SCALE GENOMIC DNA]</scope>
    <source>
        <strain evidence="1 2">NBRC 109624</strain>
    </source>
</reference>
<protein>
    <recommendedName>
        <fullName evidence="3">KTSC domain-containing protein</fullName>
    </recommendedName>
</protein>
<sequence length="82" mass="9811">MNMEDIQEILEFGYALYTQESEIVFEVQPVGNDLYYVKNCAGIRYWNEPFKYLNDKEIKKFKGNHNLFRAGELKNQMSIFDM</sequence>
<evidence type="ECO:0000313" key="1">
    <source>
        <dbReference type="EMBL" id="GEP81433.1"/>
    </source>
</evidence>